<evidence type="ECO:0000256" key="2">
    <source>
        <dbReference type="ARBA" id="ARBA00006490"/>
    </source>
</evidence>
<protein>
    <submittedName>
        <fullName evidence="8">Unannotated protein</fullName>
    </submittedName>
</protein>
<dbReference type="PANTHER" id="PTHR11601">
    <property type="entry name" value="CYSTEINE DESULFURYLASE FAMILY MEMBER"/>
    <property type="match status" value="1"/>
</dbReference>
<evidence type="ECO:0000313" key="6">
    <source>
        <dbReference type="EMBL" id="CAB4858503.1"/>
    </source>
</evidence>
<sequence>MDQGWADPRKLSQASAKARNLRARALESLAENLGHHPDRLAIVGESALANYFALAGIARGTSTFIHSAIDRKEVFAFASTCKAPVEQPVDRLGHIQFPTPPIDTPETLVALQGANIETGTIQPLEKILTVLTRAKIALDFTSSPTLPLPSRWSTVAYNAHSWQGPEGIGLIAIAQPQLWTNPLPHLGPERVPESFSLPLLLAAAVALEHWIVEEKQEHERIRQLSKLLRQSLSTRIKDCDIAGDPDSSLPHISSISFLYVHGEEILRQLELQGFSVDSGSACSADNLQPSHVLAAMGVLTHGNIRVTLHHGVQEKDLLGLVEAITTAVSTLRLQ</sequence>
<dbReference type="EMBL" id="CAFBQL010000002">
    <property type="protein sequence ID" value="CAB5054741.1"/>
    <property type="molecule type" value="Genomic_DNA"/>
</dbReference>
<dbReference type="Gene3D" id="3.40.640.10">
    <property type="entry name" value="Type I PLP-dependent aspartate aminotransferase-like (Major domain)"/>
    <property type="match status" value="1"/>
</dbReference>
<dbReference type="EMBL" id="CAFBMV010000001">
    <property type="protein sequence ID" value="CAB4912582.1"/>
    <property type="molecule type" value="Genomic_DNA"/>
</dbReference>
<evidence type="ECO:0000313" key="4">
    <source>
        <dbReference type="EMBL" id="CAB4657072.1"/>
    </source>
</evidence>
<accession>A0A6J7TMQ0</accession>
<dbReference type="InterPro" id="IPR015421">
    <property type="entry name" value="PyrdxlP-dep_Trfase_major"/>
</dbReference>
<dbReference type="EMBL" id="CAFBLE010000002">
    <property type="protein sequence ID" value="CAB4858503.1"/>
    <property type="molecule type" value="Genomic_DNA"/>
</dbReference>
<evidence type="ECO:0000313" key="8">
    <source>
        <dbReference type="EMBL" id="CAB5054741.1"/>
    </source>
</evidence>
<gene>
    <name evidence="4" type="ORF">UFOPK2289_00192</name>
    <name evidence="5" type="ORF">UFOPK2822_00468</name>
    <name evidence="6" type="ORF">UFOPK3346_00330</name>
    <name evidence="7" type="ORF">UFOPK3670_00140</name>
    <name evidence="8" type="ORF">UFOPK4308_00357</name>
</gene>
<reference evidence="8" key="1">
    <citation type="submission" date="2020-05" db="EMBL/GenBank/DDBJ databases">
        <authorList>
            <person name="Chiriac C."/>
            <person name="Salcher M."/>
            <person name="Ghai R."/>
            <person name="Kavagutti S V."/>
        </authorList>
    </citation>
    <scope>NUCLEOTIDE SEQUENCE</scope>
</reference>
<dbReference type="InterPro" id="IPR000192">
    <property type="entry name" value="Aminotrans_V_dom"/>
</dbReference>
<evidence type="ECO:0000313" key="5">
    <source>
        <dbReference type="EMBL" id="CAB4745362.1"/>
    </source>
</evidence>
<organism evidence="8">
    <name type="scientific">freshwater metagenome</name>
    <dbReference type="NCBI Taxonomy" id="449393"/>
    <lineage>
        <taxon>unclassified sequences</taxon>
        <taxon>metagenomes</taxon>
        <taxon>ecological metagenomes</taxon>
    </lineage>
</organism>
<dbReference type="InterPro" id="IPR015424">
    <property type="entry name" value="PyrdxlP-dep_Trfase"/>
</dbReference>
<comment type="similarity">
    <text evidence="2">Belongs to the class-V pyridoxal-phosphate-dependent aminotransferase family. NifS/IscS subfamily.</text>
</comment>
<dbReference type="SUPFAM" id="SSF53383">
    <property type="entry name" value="PLP-dependent transferases"/>
    <property type="match status" value="1"/>
</dbReference>
<dbReference type="AlphaFoldDB" id="A0A6J7TMQ0"/>
<evidence type="ECO:0000256" key="1">
    <source>
        <dbReference type="ARBA" id="ARBA00001933"/>
    </source>
</evidence>
<evidence type="ECO:0000313" key="7">
    <source>
        <dbReference type="EMBL" id="CAB4912582.1"/>
    </source>
</evidence>
<feature type="domain" description="Aminotransferase class V" evidence="3">
    <location>
        <begin position="103"/>
        <end position="317"/>
    </location>
</feature>
<comment type="cofactor">
    <cofactor evidence="1">
        <name>pyridoxal 5'-phosphate</name>
        <dbReference type="ChEBI" id="CHEBI:597326"/>
    </cofactor>
</comment>
<dbReference type="PANTHER" id="PTHR11601:SF34">
    <property type="entry name" value="CYSTEINE DESULFURASE"/>
    <property type="match status" value="1"/>
</dbReference>
<evidence type="ECO:0000259" key="3">
    <source>
        <dbReference type="Pfam" id="PF00266"/>
    </source>
</evidence>
<dbReference type="InterPro" id="IPR015422">
    <property type="entry name" value="PyrdxlP-dep_Trfase_small"/>
</dbReference>
<dbReference type="EMBL" id="CAEZWT010000003">
    <property type="protein sequence ID" value="CAB4657072.1"/>
    <property type="molecule type" value="Genomic_DNA"/>
</dbReference>
<proteinExistence type="inferred from homology"/>
<dbReference type="Gene3D" id="3.90.1150.10">
    <property type="entry name" value="Aspartate Aminotransferase, domain 1"/>
    <property type="match status" value="1"/>
</dbReference>
<dbReference type="EMBL" id="CAEZZC010000004">
    <property type="protein sequence ID" value="CAB4745362.1"/>
    <property type="molecule type" value="Genomic_DNA"/>
</dbReference>
<name>A0A6J7TMQ0_9ZZZZ</name>
<dbReference type="Pfam" id="PF00266">
    <property type="entry name" value="Aminotran_5"/>
    <property type="match status" value="1"/>
</dbReference>